<sequence>MAELALGVIPLCVATFKGLVQLKSKLKVFRNYRQESRQLRMKLDIETELFRSELSHLLLRWLDPRLVAAMVSDLNHPQWQASDLEEKIKLHMGTKYNLFQQVIQELNGIMENLDTKLSSFPLPDEESSKSTLKAFKMAFRKSEYTRSLDDLKDWTRMLTRLREAPHDLQDYAAVALSPPSITTLPAQYEAIRSICSQLHRLLQTRASCDASDKPRHAARLLISPMEEREPNVNLFFEHTTVKGTINQRLVLHRGIKELKVNCDSLHVQETKPLIHFLNFPSEHVITDKNRIKLGLTLVKSMLKHHSTAWWPQESVLKYVYAFCDGTGELSSSLDTLHLSAQLETIRSTVDPTTRSYVIQDESLAPNFLPLKRVEKAMQMYGIRNLTLYNLGVDLLQIGLWEHVAWEGELEEIRSKVSRLSHLGKKYRDAAKRLIDCDFGLASEQLEDTRLRDAIFSYIVSDLEELLRQLTISGL</sequence>
<dbReference type="AlphaFoldDB" id="A0AAX6MBY9"/>
<keyword evidence="2" id="KW-1185">Reference proteome</keyword>
<evidence type="ECO:0000313" key="1">
    <source>
        <dbReference type="EMBL" id="KAK6949936.1"/>
    </source>
</evidence>
<dbReference type="PANTHER" id="PTHR35186:SF4">
    <property type="entry name" value="PRION-INHIBITION AND PROPAGATION HELO DOMAIN-CONTAINING PROTEIN"/>
    <property type="match status" value="1"/>
</dbReference>
<organism evidence="1 2">
    <name type="scientific">Daldinia eschscholtzii</name>
    <dbReference type="NCBI Taxonomy" id="292717"/>
    <lineage>
        <taxon>Eukaryota</taxon>
        <taxon>Fungi</taxon>
        <taxon>Dikarya</taxon>
        <taxon>Ascomycota</taxon>
        <taxon>Pezizomycotina</taxon>
        <taxon>Sordariomycetes</taxon>
        <taxon>Xylariomycetidae</taxon>
        <taxon>Xylariales</taxon>
        <taxon>Hypoxylaceae</taxon>
        <taxon>Daldinia</taxon>
    </lineage>
</organism>
<dbReference type="EMBL" id="JBANMG010000008">
    <property type="protein sequence ID" value="KAK6949936.1"/>
    <property type="molecule type" value="Genomic_DNA"/>
</dbReference>
<dbReference type="PANTHER" id="PTHR35186">
    <property type="entry name" value="ANK_REP_REGION DOMAIN-CONTAINING PROTEIN"/>
    <property type="match status" value="1"/>
</dbReference>
<gene>
    <name evidence="1" type="ORF">Daesc_008259</name>
</gene>
<proteinExistence type="predicted"/>
<dbReference type="Proteomes" id="UP001369815">
    <property type="component" value="Unassembled WGS sequence"/>
</dbReference>
<evidence type="ECO:0000313" key="2">
    <source>
        <dbReference type="Proteomes" id="UP001369815"/>
    </source>
</evidence>
<protein>
    <submittedName>
        <fullName evidence="1">Uncharacterized protein</fullName>
    </submittedName>
</protein>
<reference evidence="1 2" key="1">
    <citation type="journal article" date="2024" name="Front Chem Biol">
        <title>Unveiling the potential of Daldinia eschscholtzii MFLUCC 19-0629 through bioactivity and bioinformatics studies for enhanced sustainable agriculture production.</title>
        <authorList>
            <person name="Brooks S."/>
            <person name="Weaver J.A."/>
            <person name="Klomchit A."/>
            <person name="Alharthi S.A."/>
            <person name="Onlamun T."/>
            <person name="Nurani R."/>
            <person name="Vong T.K."/>
            <person name="Alberti F."/>
            <person name="Greco C."/>
        </authorList>
    </citation>
    <scope>NUCLEOTIDE SEQUENCE [LARGE SCALE GENOMIC DNA]</scope>
    <source>
        <strain evidence="1">MFLUCC 19-0629</strain>
    </source>
</reference>
<accession>A0AAX6MBY9</accession>
<name>A0AAX6MBY9_9PEZI</name>
<comment type="caution">
    <text evidence="1">The sequence shown here is derived from an EMBL/GenBank/DDBJ whole genome shotgun (WGS) entry which is preliminary data.</text>
</comment>